<gene>
    <name evidence="1" type="ORF">RIMI_LOCUS22844516</name>
</gene>
<protein>
    <submittedName>
        <fullName evidence="1">Uncharacterized protein</fullName>
    </submittedName>
</protein>
<reference evidence="1" key="1">
    <citation type="submission" date="2023-07" db="EMBL/GenBank/DDBJ databases">
        <authorList>
            <person name="Stuckert A."/>
        </authorList>
    </citation>
    <scope>NUCLEOTIDE SEQUENCE</scope>
</reference>
<dbReference type="Gene3D" id="3.40.50.2300">
    <property type="match status" value="1"/>
</dbReference>
<comment type="caution">
    <text evidence="1">The sequence shown here is derived from an EMBL/GenBank/DDBJ whole genome shotgun (WGS) entry which is preliminary data.</text>
</comment>
<keyword evidence="2" id="KW-1185">Reference proteome</keyword>
<accession>A0ABN9MP61</accession>
<sequence length="66" mass="7503">MAYIKSAKFSLESYQQLNREIFAIEEINNNHEASPESYIGFPSYDSCIAVQNSLAVDVPNVPYRTE</sequence>
<dbReference type="Proteomes" id="UP001176940">
    <property type="component" value="Unassembled WGS sequence"/>
</dbReference>
<evidence type="ECO:0000313" key="1">
    <source>
        <dbReference type="EMBL" id="CAJ0968146.1"/>
    </source>
</evidence>
<organism evidence="1 2">
    <name type="scientific">Ranitomeya imitator</name>
    <name type="common">mimic poison frog</name>
    <dbReference type="NCBI Taxonomy" id="111125"/>
    <lineage>
        <taxon>Eukaryota</taxon>
        <taxon>Metazoa</taxon>
        <taxon>Chordata</taxon>
        <taxon>Craniata</taxon>
        <taxon>Vertebrata</taxon>
        <taxon>Euteleostomi</taxon>
        <taxon>Amphibia</taxon>
        <taxon>Batrachia</taxon>
        <taxon>Anura</taxon>
        <taxon>Neobatrachia</taxon>
        <taxon>Hyloidea</taxon>
        <taxon>Dendrobatidae</taxon>
        <taxon>Dendrobatinae</taxon>
        <taxon>Ranitomeya</taxon>
    </lineage>
</organism>
<name>A0ABN9MP61_9NEOB</name>
<dbReference type="EMBL" id="CAUEEQ010078982">
    <property type="protein sequence ID" value="CAJ0968146.1"/>
    <property type="molecule type" value="Genomic_DNA"/>
</dbReference>
<proteinExistence type="predicted"/>
<evidence type="ECO:0000313" key="2">
    <source>
        <dbReference type="Proteomes" id="UP001176940"/>
    </source>
</evidence>